<comment type="function">
    <text evidence="5">Key component of the ribosome quality control system (RQC), a ribosome-associated complex that mediates the extraction of incompletely synthesized nascent chains from stalled ribosomes and their subsequent degradation. RqcH recruits Ala-charged tRNA, and with RqcP directs the elongation of stalled nascent chains on 50S ribosomal subunits, leading to non-templated C-terminal alanine extensions (Ala tail). The Ala tail promotes nascent chain degradation. May add between 1 and at least 8 Ala residues. Binds to stalled 50S ribosomal subunits.</text>
</comment>
<dbReference type="InterPro" id="IPR043682">
    <property type="entry name" value="RqcH_bacterial"/>
</dbReference>
<evidence type="ECO:0000256" key="5">
    <source>
        <dbReference type="HAMAP-Rule" id="MF_00844"/>
    </source>
</evidence>
<comment type="similarity">
    <text evidence="5">Belongs to the NEMF family.</text>
</comment>
<evidence type="ECO:0000313" key="8">
    <source>
        <dbReference type="Proteomes" id="UP000432715"/>
    </source>
</evidence>
<keyword evidence="5" id="KW-0175">Coiled coil</keyword>
<evidence type="ECO:0000313" key="7">
    <source>
        <dbReference type="EMBL" id="KAB3535242.1"/>
    </source>
</evidence>
<keyword evidence="2 5" id="KW-0699">rRNA-binding</keyword>
<evidence type="ECO:0000256" key="3">
    <source>
        <dbReference type="ARBA" id="ARBA00022884"/>
    </source>
</evidence>
<dbReference type="InterPro" id="IPR010979">
    <property type="entry name" value="Ribosomal_uS13-like_H2TH"/>
</dbReference>
<feature type="domain" description="NFACT RNA-binding" evidence="6">
    <location>
        <begin position="468"/>
        <end position="562"/>
    </location>
</feature>
<keyword evidence="8" id="KW-1185">Reference proteome</keyword>
<dbReference type="SUPFAM" id="SSF46946">
    <property type="entry name" value="S13-like H2TH domain"/>
    <property type="match status" value="1"/>
</dbReference>
<sequence>MALDGLVVASIVHEFNSALVGGKIEKVYQPEIDELTLLVRSNGNNYRLLLSVNSNFPRAHISNISKVNPDTPPSFCMLLRKHLQNGRITKISQPNMERIIILQVETLDELNLLKVKHLIIEIMGKHSNIILVDEETNKIIDSIKRISLDISRHRQVLPGLTYRMPPSQEKKNPQLINSIEAFNESLPEDAKINIHKGLYYSFTGLSPLIAAEICFRSQVENNTPILALTPEDLNRLYNSFKDVIAVTTKNSYNYNIYIDEANEKFIDFSCVNLTHLSIYSYQKYDTASDMLENYYRVRDTKDRIKQKSQDLRKNLQIKLDRLNQKLNNLRKDLSKAEKAEEYKIKGDLITSNLHLIKDREESITIVNYYDPNLSEVTVQLDKKLTASQNAQKYYKQYNKYKTALIEVAHQVEITKEEISYIEEVFLSIENSTNYTDLEEIQNELIETGYVKSRGKSQNKKKAQKKSGFLRFLSSDGFEILVGKNNHQNDEITFKVSSKNDLWLHVKDLAGSHTILKVKDGEYSNTALLEAATLAAYYSKGKNSTKVAVDYTQRKNVKKPSGAKPGMVIYDNYQTIYVDALTKELKGIKEI</sequence>
<dbReference type="Gene3D" id="1.10.8.50">
    <property type="match status" value="1"/>
</dbReference>
<dbReference type="GO" id="GO:0019843">
    <property type="term" value="F:rRNA binding"/>
    <property type="evidence" value="ECO:0007669"/>
    <property type="project" value="UniProtKB-UniRule"/>
</dbReference>
<dbReference type="Proteomes" id="UP000432715">
    <property type="component" value="Unassembled WGS sequence"/>
</dbReference>
<dbReference type="InterPro" id="IPR051608">
    <property type="entry name" value="RQC_Subunit_NEMF"/>
</dbReference>
<comment type="subunit">
    <text evidence="5">Associates with stalled 50S ribosomal subunits. Binds to RqcP.</text>
</comment>
<evidence type="ECO:0000256" key="4">
    <source>
        <dbReference type="ARBA" id="ARBA00022917"/>
    </source>
</evidence>
<evidence type="ECO:0000259" key="6">
    <source>
        <dbReference type="Pfam" id="PF05670"/>
    </source>
</evidence>
<keyword evidence="1 5" id="KW-0820">tRNA-binding</keyword>
<dbReference type="FunFam" id="2.30.310.10:FF:000004">
    <property type="entry name" value="Fibronectin-binding protein A"/>
    <property type="match status" value="1"/>
</dbReference>
<dbReference type="GO" id="GO:0072344">
    <property type="term" value="P:rescue of stalled ribosome"/>
    <property type="evidence" value="ECO:0007669"/>
    <property type="project" value="UniProtKB-UniRule"/>
</dbReference>
<name>A0A6I0F1V1_9FIRM</name>
<reference evidence="7 8" key="1">
    <citation type="submission" date="2019-10" db="EMBL/GenBank/DDBJ databases">
        <title>Alkaliphilus serpentinus sp. nov. and Alkaliphilus pronyensis sp. nov., two novel anaerobic alkaliphilic species isolated from the serpentinized-hosted hydrothermal field of the Prony Bay (New Caledonia).</title>
        <authorList>
            <person name="Postec A."/>
        </authorList>
    </citation>
    <scope>NUCLEOTIDE SEQUENCE [LARGE SCALE GENOMIC DNA]</scope>
    <source>
        <strain evidence="7 8">LacV</strain>
    </source>
</reference>
<dbReference type="Pfam" id="PF05833">
    <property type="entry name" value="NFACT_N"/>
    <property type="match status" value="1"/>
</dbReference>
<dbReference type="Gene3D" id="3.40.970.40">
    <property type="entry name" value="fibrinogen binding protein from staphylococcus aureus domain like"/>
    <property type="match status" value="1"/>
</dbReference>
<dbReference type="Pfam" id="PF05670">
    <property type="entry name" value="NFACT-R_1"/>
    <property type="match status" value="1"/>
</dbReference>
<proteinExistence type="inferred from homology"/>
<dbReference type="OrthoDB" id="9766163at2"/>
<dbReference type="AlphaFoldDB" id="A0A6I0F1V1"/>
<gene>
    <name evidence="5" type="primary">rqcH</name>
    <name evidence="7" type="ORF">F8154_07315</name>
</gene>
<keyword evidence="3 5" id="KW-0694">RNA-binding</keyword>
<dbReference type="PANTHER" id="PTHR15239">
    <property type="entry name" value="NUCLEAR EXPORT MEDIATOR FACTOR NEMF"/>
    <property type="match status" value="1"/>
</dbReference>
<dbReference type="GO" id="GO:0043023">
    <property type="term" value="F:ribosomal large subunit binding"/>
    <property type="evidence" value="ECO:0007669"/>
    <property type="project" value="UniProtKB-UniRule"/>
</dbReference>
<dbReference type="EMBL" id="WBZC01000023">
    <property type="protein sequence ID" value="KAB3535242.1"/>
    <property type="molecule type" value="Genomic_DNA"/>
</dbReference>
<evidence type="ECO:0000256" key="2">
    <source>
        <dbReference type="ARBA" id="ARBA00022730"/>
    </source>
</evidence>
<protein>
    <recommendedName>
        <fullName evidence="5">Rqc2 homolog RqcH</fullName>
        <shortName evidence="5">RqcH</shortName>
    </recommendedName>
</protein>
<evidence type="ECO:0000256" key="1">
    <source>
        <dbReference type="ARBA" id="ARBA00022555"/>
    </source>
</evidence>
<feature type="coiled-coil region" evidence="5">
    <location>
        <begin position="305"/>
        <end position="339"/>
    </location>
</feature>
<keyword evidence="4 5" id="KW-0648">Protein biosynthesis</keyword>
<comment type="caution">
    <text evidence="7">The sequence shown here is derived from an EMBL/GenBank/DDBJ whole genome shotgun (WGS) entry which is preliminary data.</text>
</comment>
<dbReference type="PANTHER" id="PTHR15239:SF6">
    <property type="entry name" value="RIBOSOME QUALITY CONTROL COMPLEX SUBUNIT NEMF"/>
    <property type="match status" value="1"/>
</dbReference>
<dbReference type="InterPro" id="IPR008532">
    <property type="entry name" value="NFACT_RNA-bd"/>
</dbReference>
<organism evidence="7 8">
    <name type="scientific">Alkaliphilus pronyensis</name>
    <dbReference type="NCBI Taxonomy" id="1482732"/>
    <lineage>
        <taxon>Bacteria</taxon>
        <taxon>Bacillati</taxon>
        <taxon>Bacillota</taxon>
        <taxon>Clostridia</taxon>
        <taxon>Peptostreptococcales</taxon>
        <taxon>Natronincolaceae</taxon>
        <taxon>Alkaliphilus</taxon>
    </lineage>
</organism>
<dbReference type="RefSeq" id="WP_151860958.1">
    <property type="nucleotide sequence ID" value="NZ_WBZC01000023.1"/>
</dbReference>
<dbReference type="Gene3D" id="2.30.310.10">
    <property type="entry name" value="ibrinogen binding protein from staphylococcus aureus domain"/>
    <property type="match status" value="1"/>
</dbReference>
<dbReference type="GO" id="GO:1990112">
    <property type="term" value="C:RQC complex"/>
    <property type="evidence" value="ECO:0007669"/>
    <property type="project" value="TreeGrafter"/>
</dbReference>
<dbReference type="HAMAP" id="MF_00844_B">
    <property type="entry name" value="RqcH_B"/>
    <property type="match status" value="1"/>
</dbReference>
<dbReference type="GO" id="GO:0000049">
    <property type="term" value="F:tRNA binding"/>
    <property type="evidence" value="ECO:0007669"/>
    <property type="project" value="UniProtKB-UniRule"/>
</dbReference>
<accession>A0A6I0F1V1</accession>